<evidence type="ECO:0000313" key="2">
    <source>
        <dbReference type="Proteomes" id="UP000717696"/>
    </source>
</evidence>
<dbReference type="Proteomes" id="UP000717696">
    <property type="component" value="Unassembled WGS sequence"/>
</dbReference>
<dbReference type="EMBL" id="JAGMUU010000029">
    <property type="protein sequence ID" value="KAH7120147.1"/>
    <property type="molecule type" value="Genomic_DNA"/>
</dbReference>
<evidence type="ECO:0000313" key="1">
    <source>
        <dbReference type="EMBL" id="KAH7120147.1"/>
    </source>
</evidence>
<proteinExistence type="predicted"/>
<accession>A0A9P9DJK4</accession>
<sequence length="162" mass="17802">MGIRPSVALDQQTNVEVSNPIAKKAFISLAGHMWCERGARCNCLEGGCKKSWWGSECLKVCRSPRTPCQHQIIVGQTRPLHADRLSIRPFAAALQMLFGTELLVLLDTETYELLACRQQPRQIKPSGCSVFPANVAGNALTHCCLMPKPAATPKQPSRLHVP</sequence>
<dbReference type="AlphaFoldDB" id="A0A9P9DJK4"/>
<keyword evidence="2" id="KW-1185">Reference proteome</keyword>
<reference evidence="1" key="1">
    <citation type="journal article" date="2021" name="Nat. Commun.">
        <title>Genetic determinants of endophytism in the Arabidopsis root mycobiome.</title>
        <authorList>
            <person name="Mesny F."/>
            <person name="Miyauchi S."/>
            <person name="Thiergart T."/>
            <person name="Pickel B."/>
            <person name="Atanasova L."/>
            <person name="Karlsson M."/>
            <person name="Huettel B."/>
            <person name="Barry K.W."/>
            <person name="Haridas S."/>
            <person name="Chen C."/>
            <person name="Bauer D."/>
            <person name="Andreopoulos W."/>
            <person name="Pangilinan J."/>
            <person name="LaButti K."/>
            <person name="Riley R."/>
            <person name="Lipzen A."/>
            <person name="Clum A."/>
            <person name="Drula E."/>
            <person name="Henrissat B."/>
            <person name="Kohler A."/>
            <person name="Grigoriev I.V."/>
            <person name="Martin F.M."/>
            <person name="Hacquard S."/>
        </authorList>
    </citation>
    <scope>NUCLEOTIDE SEQUENCE</scope>
    <source>
        <strain evidence="1">MPI-CAGE-AT-0021</strain>
    </source>
</reference>
<name>A0A9P9DJK4_9HYPO</name>
<dbReference type="OrthoDB" id="10602670at2759"/>
<organism evidence="1 2">
    <name type="scientific">Dactylonectria estremocensis</name>
    <dbReference type="NCBI Taxonomy" id="1079267"/>
    <lineage>
        <taxon>Eukaryota</taxon>
        <taxon>Fungi</taxon>
        <taxon>Dikarya</taxon>
        <taxon>Ascomycota</taxon>
        <taxon>Pezizomycotina</taxon>
        <taxon>Sordariomycetes</taxon>
        <taxon>Hypocreomycetidae</taxon>
        <taxon>Hypocreales</taxon>
        <taxon>Nectriaceae</taxon>
        <taxon>Dactylonectria</taxon>
    </lineage>
</organism>
<protein>
    <submittedName>
        <fullName evidence="1">Uncharacterized protein</fullName>
    </submittedName>
</protein>
<comment type="caution">
    <text evidence="1">The sequence shown here is derived from an EMBL/GenBank/DDBJ whole genome shotgun (WGS) entry which is preliminary data.</text>
</comment>
<gene>
    <name evidence="1" type="ORF">B0J13DRAFT_568399</name>
</gene>